<protein>
    <recommendedName>
        <fullName evidence="6">Glycosyltransferase</fullName>
    </recommendedName>
</protein>
<dbReference type="Pfam" id="PF16994">
    <property type="entry name" value="Glyco_trans_4_5"/>
    <property type="match status" value="1"/>
</dbReference>
<reference evidence="4 5" key="1">
    <citation type="submission" date="2021-08" db="EMBL/GenBank/DDBJ databases">
        <authorList>
            <person name="Peeters C."/>
        </authorList>
    </citation>
    <scope>NUCLEOTIDE SEQUENCE [LARGE SCALE GENOMIC DNA]</scope>
    <source>
        <strain evidence="4 5">LMG 21510</strain>
    </source>
</reference>
<dbReference type="InterPro" id="IPR029044">
    <property type="entry name" value="Nucleotide-diphossugar_trans"/>
</dbReference>
<dbReference type="Gene3D" id="3.90.550.10">
    <property type="entry name" value="Spore Coat Polysaccharide Biosynthesis Protein SpsA, Chain A"/>
    <property type="match status" value="2"/>
</dbReference>
<feature type="domain" description="Glycosyltransferase 2-like" evidence="3">
    <location>
        <begin position="699"/>
        <end position="836"/>
    </location>
</feature>
<keyword evidence="1" id="KW-0175">Coiled coil</keyword>
<dbReference type="CDD" id="cd04184">
    <property type="entry name" value="GT2_RfbC_Mx_like"/>
    <property type="match status" value="1"/>
</dbReference>
<feature type="coiled-coil region" evidence="1">
    <location>
        <begin position="247"/>
        <end position="331"/>
    </location>
</feature>
<sequence length="1331" mass="147864">MHSFNPLQFPGSFDRPIYLSGKSAWIEHIPFAFALIEMLKPRVLVELGTHYGDSYCAFCQAIKQQRLESRAFAVDTWQGDEHAGFYGNQVLGQVRQAHDAEYSYFSRLVQATFDEAAANFGPDSIDLLHIDGLHSYEAVKHDFLTWKDKLSERAVVLFHDTNVRERDFGVWKLWEELSAQYPHFEFAHGHGLGVLAVGPQARTLIAPLVDADAEGRTRIAKFFAELGYRLTREQQLEAGMAAQQSQIGEVHNALNASEARNRELENRIRELDASIHDLDEALTGRQHEIEVVAQHAEEVIAEQRREMDEHDHELHDQVNALQAELDGANRRLHEIYSSRIWRLTFPWRALGHYSRTYRNRARKVLAAKEAMGGWDKLGHAAYRVLRTEGAGGLFRKARSFGNAAYATAAGFDPIALRTKAALEEIASRLAGPAAQTTEVVAGPRISILMPVYKVPVKLLKAAIDSVLAQNYADWELCIADDKSDDHEIASVLRAYANADRRIKVVFSEVNGGISHATNLALQQATGEFVGLLDNDDVLTNDALWAVARKLAEDPAIDVVYSDECKTDEAGRPVEIFTKPDWDPMLLLNCMYIGHFGVYRKSLVEAVGGFRSQFDFSQDYDLALRVTERARRVAHIERVLYGWRMIASSAAAGGKPHARVTNLAALQDAIDRRGWNGRAEALPTANRAHRDPAQFTQLVSVIVPSDNQANIEATIESLGESTYRNFETIIVTNSRIVEALRGKVDPTRVRFAPYDKPYNFSDKCNAGAKIATGAFFVFFNDDVRVISPDWIESTLEYLTLDRVGVVGPKLLYENGTIQHAGMVTGVRRLVGTAFHALPDDTAKHYQFAQSVRQVSLICGACLAIRADVFGAIGGFDAVDAPINHSDVDLCFKVREAGYECVYTPHAKLLHIGHMSIGAMEKAQKKAATRRKDKADIYLLRRWSAMLARDPYFTKAMRELLFHDSPDHYEVFAAERPYQGNGKDVLLVSHDLSESGAPRVVLEVAQSLKASGHFVVVVSPEDGPMRRAFQQLGITVIVDALVLRQHPSVLDFARNFDAVIANTAVSFPLVEQVAPVTDVYWYIHETSLVAQLSREHSGFDAAMKSAKAVWAGSQRAAEPLTALRPDVRVIEYGLDPLALPRASNGAGDDPVVISVFGSYEPRKGQDLMVEAIRLLKPERRAQCSFRFFGRVLHDSFFKVVHSRAKDIPQITLGKELGFESYVTELGESDLVVVPSRDDTLPLVSLHALSAGKPLMCTLSTGTSKYIEDMESGFIIPADSAEAIARTLESSLARRDSWNAIGHRGQQVFQQCFSRETFTNTIVAATGESLTPAP</sequence>
<dbReference type="EMBL" id="CAJZAH010000003">
    <property type="protein sequence ID" value="CAG9177769.1"/>
    <property type="molecule type" value="Genomic_DNA"/>
</dbReference>
<dbReference type="Proteomes" id="UP000721236">
    <property type="component" value="Unassembled WGS sequence"/>
</dbReference>
<evidence type="ECO:0000259" key="3">
    <source>
        <dbReference type="Pfam" id="PF00535"/>
    </source>
</evidence>
<comment type="caution">
    <text evidence="4">The sequence shown here is derived from an EMBL/GenBank/DDBJ whole genome shotgun (WGS) entry which is preliminary data.</text>
</comment>
<evidence type="ECO:0000313" key="5">
    <source>
        <dbReference type="Proteomes" id="UP000721236"/>
    </source>
</evidence>
<evidence type="ECO:0008006" key="6">
    <source>
        <dbReference type="Google" id="ProtNLM"/>
    </source>
</evidence>
<dbReference type="Gene3D" id="3.40.50.150">
    <property type="entry name" value="Vaccinia Virus protein VP39"/>
    <property type="match status" value="1"/>
</dbReference>
<dbReference type="Pfam" id="PF13578">
    <property type="entry name" value="Methyltransf_24"/>
    <property type="match status" value="1"/>
</dbReference>
<gene>
    <name evidence="4" type="ORF">LMG21510_03388</name>
</gene>
<accession>A0ABM8XCN2</accession>
<dbReference type="SUPFAM" id="SSF53756">
    <property type="entry name" value="UDP-Glycosyltransferase/glycogen phosphorylase"/>
    <property type="match status" value="1"/>
</dbReference>
<dbReference type="SUPFAM" id="SSF53448">
    <property type="entry name" value="Nucleotide-diphospho-sugar transferases"/>
    <property type="match status" value="2"/>
</dbReference>
<name>A0ABM8XCN2_9BURK</name>
<dbReference type="SUPFAM" id="SSF53335">
    <property type="entry name" value="S-adenosyl-L-methionine-dependent methyltransferases"/>
    <property type="match status" value="1"/>
</dbReference>
<dbReference type="PANTHER" id="PTHR43179">
    <property type="entry name" value="RHAMNOSYLTRANSFERASE WBBL"/>
    <property type="match status" value="1"/>
</dbReference>
<evidence type="ECO:0000256" key="1">
    <source>
        <dbReference type="SAM" id="Coils"/>
    </source>
</evidence>
<dbReference type="PANTHER" id="PTHR43179:SF7">
    <property type="entry name" value="RHAMNOSYLTRANSFERASE WBBL"/>
    <property type="match status" value="1"/>
</dbReference>
<dbReference type="RefSeq" id="WP_224042889.1">
    <property type="nucleotide sequence ID" value="NZ_CAJZAH010000003.1"/>
</dbReference>
<evidence type="ECO:0000259" key="2">
    <source>
        <dbReference type="Pfam" id="PF00534"/>
    </source>
</evidence>
<dbReference type="CDD" id="cd03801">
    <property type="entry name" value="GT4_PimA-like"/>
    <property type="match status" value="1"/>
</dbReference>
<dbReference type="Gene3D" id="3.40.50.2000">
    <property type="entry name" value="Glycogen Phosphorylase B"/>
    <property type="match status" value="2"/>
</dbReference>
<keyword evidence="5" id="KW-1185">Reference proteome</keyword>
<dbReference type="InterPro" id="IPR001296">
    <property type="entry name" value="Glyco_trans_1"/>
</dbReference>
<dbReference type="Pfam" id="PF00535">
    <property type="entry name" value="Glycos_transf_2"/>
    <property type="match status" value="2"/>
</dbReference>
<dbReference type="Pfam" id="PF00534">
    <property type="entry name" value="Glycos_transf_1"/>
    <property type="match status" value="1"/>
</dbReference>
<feature type="domain" description="Glycosyl transferase family 1" evidence="2">
    <location>
        <begin position="1140"/>
        <end position="1303"/>
    </location>
</feature>
<evidence type="ECO:0000313" key="4">
    <source>
        <dbReference type="EMBL" id="CAG9177769.1"/>
    </source>
</evidence>
<feature type="domain" description="Glycosyltransferase 2-like" evidence="3">
    <location>
        <begin position="446"/>
        <end position="606"/>
    </location>
</feature>
<dbReference type="InterPro" id="IPR041693">
    <property type="entry name" value="Glyco_trans_4_5"/>
</dbReference>
<dbReference type="InterPro" id="IPR001173">
    <property type="entry name" value="Glyco_trans_2-like"/>
</dbReference>
<dbReference type="InterPro" id="IPR029063">
    <property type="entry name" value="SAM-dependent_MTases_sf"/>
</dbReference>
<organism evidence="4 5">
    <name type="scientific">Cupriavidus respiraculi</name>
    <dbReference type="NCBI Taxonomy" id="195930"/>
    <lineage>
        <taxon>Bacteria</taxon>
        <taxon>Pseudomonadati</taxon>
        <taxon>Pseudomonadota</taxon>
        <taxon>Betaproteobacteria</taxon>
        <taxon>Burkholderiales</taxon>
        <taxon>Burkholderiaceae</taxon>
        <taxon>Cupriavidus</taxon>
    </lineage>
</organism>
<proteinExistence type="predicted"/>